<organism evidence="1 2">
    <name type="scientific">Sphingobacterium lactis</name>
    <dbReference type="NCBI Taxonomy" id="797291"/>
    <lineage>
        <taxon>Bacteria</taxon>
        <taxon>Pseudomonadati</taxon>
        <taxon>Bacteroidota</taxon>
        <taxon>Sphingobacteriia</taxon>
        <taxon>Sphingobacteriales</taxon>
        <taxon>Sphingobacteriaceae</taxon>
        <taxon>Sphingobacterium</taxon>
    </lineage>
</organism>
<accession>A0A1H6CSN4</accession>
<dbReference type="Proteomes" id="UP000236731">
    <property type="component" value="Unassembled WGS sequence"/>
</dbReference>
<sequence length="178" mass="20646">MTIYKKLFEIQKNIGKLTKDADNPFFKSKYADINQLIELSNPLFHNQNLMVLQPIHGNTLLTQVIDVDTGEKIESSLELPQSQDPQKIGSAITYYRRYTLKALLNLQEEDDDANRASGNKVDKPEDTRPWLTEDQFNGYLSLINKGEKWLSKLNEKFRMKKAYKETLESAEKNYKPSK</sequence>
<dbReference type="OrthoDB" id="1496037at2"/>
<dbReference type="Pfam" id="PF04404">
    <property type="entry name" value="ERF"/>
    <property type="match status" value="1"/>
</dbReference>
<gene>
    <name evidence="1" type="ORF">SAMN05421877_11914</name>
</gene>
<evidence type="ECO:0000313" key="2">
    <source>
        <dbReference type="Proteomes" id="UP000236731"/>
    </source>
</evidence>
<protein>
    <submittedName>
        <fullName evidence="1">ERF superfamily protein</fullName>
    </submittedName>
</protein>
<dbReference type="RefSeq" id="WP_103907978.1">
    <property type="nucleotide sequence ID" value="NZ_CP049246.1"/>
</dbReference>
<dbReference type="InterPro" id="IPR007499">
    <property type="entry name" value="ERF_bacteria_virus"/>
</dbReference>
<name>A0A1H6CSN4_9SPHI</name>
<reference evidence="2" key="1">
    <citation type="submission" date="2016-10" db="EMBL/GenBank/DDBJ databases">
        <authorList>
            <person name="Varghese N."/>
            <person name="Submissions S."/>
        </authorList>
    </citation>
    <scope>NUCLEOTIDE SEQUENCE [LARGE SCALE GENOMIC DNA]</scope>
    <source>
        <strain evidence="2">DSM 22361</strain>
    </source>
</reference>
<dbReference type="AlphaFoldDB" id="A0A1H6CSN4"/>
<evidence type="ECO:0000313" key="1">
    <source>
        <dbReference type="EMBL" id="SEG75436.1"/>
    </source>
</evidence>
<keyword evidence="2" id="KW-1185">Reference proteome</keyword>
<dbReference type="EMBL" id="FNUT01000019">
    <property type="protein sequence ID" value="SEG75436.1"/>
    <property type="molecule type" value="Genomic_DNA"/>
</dbReference>
<proteinExistence type="predicted"/>